<dbReference type="EMBL" id="JAHRIQ010016273">
    <property type="protein sequence ID" value="MEQ2226784.1"/>
    <property type="molecule type" value="Genomic_DNA"/>
</dbReference>
<proteinExistence type="predicted"/>
<gene>
    <name evidence="2" type="ORF">ILYODFUR_030913</name>
</gene>
<evidence type="ECO:0000313" key="2">
    <source>
        <dbReference type="EMBL" id="MEQ2226784.1"/>
    </source>
</evidence>
<reference evidence="2 3" key="1">
    <citation type="submission" date="2021-06" db="EMBL/GenBank/DDBJ databases">
        <authorList>
            <person name="Palmer J.M."/>
        </authorList>
    </citation>
    <scope>NUCLEOTIDE SEQUENCE [LARGE SCALE GENOMIC DNA]</scope>
    <source>
        <strain evidence="3">if_2019</strain>
        <tissue evidence="2">Muscle</tissue>
    </source>
</reference>
<comment type="caution">
    <text evidence="2">The sequence shown here is derived from an EMBL/GenBank/DDBJ whole genome shotgun (WGS) entry which is preliminary data.</text>
</comment>
<name>A0ABV0T2T6_9TELE</name>
<accession>A0ABV0T2T6</accession>
<feature type="region of interest" description="Disordered" evidence="1">
    <location>
        <begin position="1"/>
        <end position="62"/>
    </location>
</feature>
<evidence type="ECO:0000256" key="1">
    <source>
        <dbReference type="SAM" id="MobiDB-lite"/>
    </source>
</evidence>
<feature type="compositionally biased region" description="Polar residues" evidence="1">
    <location>
        <begin position="1"/>
        <end position="14"/>
    </location>
</feature>
<keyword evidence="3" id="KW-1185">Reference proteome</keyword>
<evidence type="ECO:0000313" key="3">
    <source>
        <dbReference type="Proteomes" id="UP001482620"/>
    </source>
</evidence>
<organism evidence="2 3">
    <name type="scientific">Ilyodon furcidens</name>
    <name type="common">goldbreast splitfin</name>
    <dbReference type="NCBI Taxonomy" id="33524"/>
    <lineage>
        <taxon>Eukaryota</taxon>
        <taxon>Metazoa</taxon>
        <taxon>Chordata</taxon>
        <taxon>Craniata</taxon>
        <taxon>Vertebrata</taxon>
        <taxon>Euteleostomi</taxon>
        <taxon>Actinopterygii</taxon>
        <taxon>Neopterygii</taxon>
        <taxon>Teleostei</taxon>
        <taxon>Neoteleostei</taxon>
        <taxon>Acanthomorphata</taxon>
        <taxon>Ovalentaria</taxon>
        <taxon>Atherinomorphae</taxon>
        <taxon>Cyprinodontiformes</taxon>
        <taxon>Goodeidae</taxon>
        <taxon>Ilyodon</taxon>
    </lineage>
</organism>
<protein>
    <submittedName>
        <fullName evidence="2">Uncharacterized protein</fullName>
    </submittedName>
</protein>
<dbReference type="Proteomes" id="UP001482620">
    <property type="component" value="Unassembled WGS sequence"/>
</dbReference>
<sequence length="70" mass="7913">MNSDFNPMSPNMNFPTLPPQPGHSNDPRNATPASAHRCNRADTTKHHAHNGTPDSTPRWHKLTWQEVFDP</sequence>